<dbReference type="Pfam" id="PF05699">
    <property type="entry name" value="Dimer_Tnp_hAT"/>
    <property type="match status" value="1"/>
</dbReference>
<organism evidence="3 4">
    <name type="scientific">Desmophyllum pertusum</name>
    <dbReference type="NCBI Taxonomy" id="174260"/>
    <lineage>
        <taxon>Eukaryota</taxon>
        <taxon>Metazoa</taxon>
        <taxon>Cnidaria</taxon>
        <taxon>Anthozoa</taxon>
        <taxon>Hexacorallia</taxon>
        <taxon>Scleractinia</taxon>
        <taxon>Caryophylliina</taxon>
        <taxon>Caryophylliidae</taxon>
        <taxon>Desmophyllum</taxon>
    </lineage>
</organism>
<name>A0A9X0A0N2_9CNID</name>
<evidence type="ECO:0000256" key="1">
    <source>
        <dbReference type="SAM" id="MobiDB-lite"/>
    </source>
</evidence>
<dbReference type="EMBL" id="MU825407">
    <property type="protein sequence ID" value="KAJ7391306.1"/>
    <property type="molecule type" value="Genomic_DNA"/>
</dbReference>
<feature type="compositionally biased region" description="Polar residues" evidence="1">
    <location>
        <begin position="299"/>
        <end position="311"/>
    </location>
</feature>
<feature type="compositionally biased region" description="Polar residues" evidence="1">
    <location>
        <begin position="204"/>
        <end position="214"/>
    </location>
</feature>
<dbReference type="GO" id="GO:0046983">
    <property type="term" value="F:protein dimerization activity"/>
    <property type="evidence" value="ECO:0007669"/>
    <property type="project" value="InterPro"/>
</dbReference>
<reference evidence="3" key="1">
    <citation type="submission" date="2023-01" db="EMBL/GenBank/DDBJ databases">
        <title>Genome assembly of the deep-sea coral Lophelia pertusa.</title>
        <authorList>
            <person name="Herrera S."/>
            <person name="Cordes E."/>
        </authorList>
    </citation>
    <scope>NUCLEOTIDE SEQUENCE</scope>
    <source>
        <strain evidence="3">USNM1676648</strain>
        <tissue evidence="3">Polyp</tissue>
    </source>
</reference>
<feature type="region of interest" description="Disordered" evidence="1">
    <location>
        <begin position="198"/>
        <end position="229"/>
    </location>
</feature>
<sequence length="311" mass="35522">MKMLHAQLAFLKMKTPTLMAYLNYFQQRMPHVTQAHGKMEQLLDYLHANTNLEQEDLQFCFEGEYDFTCEEKKKLVCLFSSAFTAAHAKLCNIPGFEAVAKEEWELYVNSLGPLAVKHSKDGHLDLTLFWKSKASTLPELYKLASRYSTMTIGSYDVERSFSAYNEILDEKRRSLKESTIKAFHFLNWNLRIKSSIKQEEEKQSNPQNSLNATKETLKDTQGKKQPVSVEVSDFPRLLNAAKERRQQPQPAPACEDTSANTAKESKRKNIDVADSEGTKVVPKKKKTSAEHGKSFRATLPQQKGTQCQCRK</sequence>
<dbReference type="Proteomes" id="UP001163046">
    <property type="component" value="Unassembled WGS sequence"/>
</dbReference>
<feature type="domain" description="HAT C-terminal dimerisation" evidence="2">
    <location>
        <begin position="123"/>
        <end position="189"/>
    </location>
</feature>
<dbReference type="InterPro" id="IPR008906">
    <property type="entry name" value="HATC_C_dom"/>
</dbReference>
<evidence type="ECO:0000259" key="2">
    <source>
        <dbReference type="Pfam" id="PF05699"/>
    </source>
</evidence>
<keyword evidence="4" id="KW-1185">Reference proteome</keyword>
<comment type="caution">
    <text evidence="3">The sequence shown here is derived from an EMBL/GenBank/DDBJ whole genome shotgun (WGS) entry which is preliminary data.</text>
</comment>
<accession>A0A9X0A0N2</accession>
<protein>
    <recommendedName>
        <fullName evidence="2">HAT C-terminal dimerisation domain-containing protein</fullName>
    </recommendedName>
</protein>
<gene>
    <name evidence="3" type="ORF">OS493_019439</name>
</gene>
<dbReference type="OrthoDB" id="5992805at2759"/>
<evidence type="ECO:0000313" key="4">
    <source>
        <dbReference type="Proteomes" id="UP001163046"/>
    </source>
</evidence>
<dbReference type="AlphaFoldDB" id="A0A9X0A0N2"/>
<evidence type="ECO:0000313" key="3">
    <source>
        <dbReference type="EMBL" id="KAJ7391306.1"/>
    </source>
</evidence>
<proteinExistence type="predicted"/>
<feature type="region of interest" description="Disordered" evidence="1">
    <location>
        <begin position="242"/>
        <end position="311"/>
    </location>
</feature>
<dbReference type="SUPFAM" id="SSF53098">
    <property type="entry name" value="Ribonuclease H-like"/>
    <property type="match status" value="1"/>
</dbReference>
<dbReference type="InterPro" id="IPR012337">
    <property type="entry name" value="RNaseH-like_sf"/>
</dbReference>